<proteinExistence type="inferred from homology"/>
<dbReference type="PIRSF" id="PIRSF000478">
    <property type="entry name" value="TP_PyNP"/>
    <property type="match status" value="1"/>
</dbReference>
<dbReference type="InterPro" id="IPR013466">
    <property type="entry name" value="Thymidine/AMP_Pase"/>
</dbReference>
<keyword evidence="1 3" id="KW-0328">Glycosyltransferase</keyword>
<protein>
    <recommendedName>
        <fullName evidence="3">AMP phosphorylase</fullName>
        <shortName evidence="3">AMPpase</shortName>
        <ecNumber evidence="3">2.4.2.57</ecNumber>
    </recommendedName>
    <alternativeName>
        <fullName evidence="3">Nucleoside monophosphate phosphorylase</fullName>
        <shortName evidence="3">NMP phosphorylase</shortName>
    </alternativeName>
</protein>
<comment type="catalytic activity">
    <reaction evidence="3">
        <text>UMP + phosphate = alpha-D-ribose 1,5-bisphosphate + uracil</text>
        <dbReference type="Rhea" id="RHEA:36991"/>
        <dbReference type="ChEBI" id="CHEBI:17568"/>
        <dbReference type="ChEBI" id="CHEBI:43474"/>
        <dbReference type="ChEBI" id="CHEBI:57865"/>
        <dbReference type="ChEBI" id="CHEBI:68688"/>
        <dbReference type="EC" id="2.4.2.57"/>
    </reaction>
</comment>
<reference evidence="8" key="1">
    <citation type="journal article" date="2018" name="Genome Announc.">
        <title>Complete Genome Sequence of the Methanococcus maripaludis Type Strain JJ (DSM 2067), a Model for Selenoprotein Synthesis in Archaea.</title>
        <authorList>
            <person name="Poehlein A."/>
            <person name="Heym D."/>
            <person name="Quitzke V."/>
            <person name="Fersch J."/>
            <person name="Daniel R."/>
            <person name="Rother M."/>
        </authorList>
    </citation>
    <scope>NUCLEOTIDE SEQUENCE [LARGE SCALE GENOMIC DNA]</scope>
    <source>
        <strain evidence="8">DSM 2067</strain>
    </source>
</reference>
<evidence type="ECO:0000313" key="6">
    <source>
        <dbReference type="EMBL" id="MBA2864564.1"/>
    </source>
</evidence>
<dbReference type="AlphaFoldDB" id="A0A2L1C9V1"/>
<dbReference type="GO" id="GO:0016763">
    <property type="term" value="F:pentosyltransferase activity"/>
    <property type="evidence" value="ECO:0007669"/>
    <property type="project" value="UniProtKB-UniRule"/>
</dbReference>
<evidence type="ECO:0000256" key="2">
    <source>
        <dbReference type="ARBA" id="ARBA00022679"/>
    </source>
</evidence>
<feature type="binding site" evidence="3">
    <location>
        <position position="290"/>
    </location>
    <ligand>
        <name>AMP</name>
        <dbReference type="ChEBI" id="CHEBI:456215"/>
    </ligand>
</feature>
<dbReference type="NCBIfam" id="TIGR02645">
    <property type="entry name" value="ARCH_P_rylase"/>
    <property type="match status" value="1"/>
</dbReference>
<dbReference type="Pfam" id="PF07831">
    <property type="entry name" value="PYNP_C"/>
    <property type="match status" value="1"/>
</dbReference>
<dbReference type="GeneID" id="36101821"/>
<dbReference type="Gene3D" id="3.90.1170.30">
    <property type="entry name" value="Pyrimidine nucleoside phosphorylase-like, C-terminal domain"/>
    <property type="match status" value="1"/>
</dbReference>
<feature type="binding site" evidence="3">
    <location>
        <position position="266"/>
    </location>
    <ligand>
        <name>AMP</name>
        <dbReference type="ChEBI" id="CHEBI:456215"/>
    </ligand>
</feature>
<feature type="active site" description="Proton donor" evidence="3">
    <location>
        <position position="258"/>
    </location>
</feature>
<dbReference type="SUPFAM" id="SSF47648">
    <property type="entry name" value="Nucleoside phosphorylase/phosphoribosyltransferase N-terminal domain"/>
    <property type="match status" value="1"/>
</dbReference>
<dbReference type="GO" id="GO:0005829">
    <property type="term" value="C:cytosol"/>
    <property type="evidence" value="ECO:0007669"/>
    <property type="project" value="TreeGrafter"/>
</dbReference>
<dbReference type="Proteomes" id="UP000567099">
    <property type="component" value="Unassembled WGS sequence"/>
</dbReference>
<dbReference type="SUPFAM" id="SSF52418">
    <property type="entry name" value="Nucleoside phosphorylase/phosphoribosyltransferase catalytic domain"/>
    <property type="match status" value="1"/>
</dbReference>
<dbReference type="EMBL" id="CP026606">
    <property type="protein sequence ID" value="AVB76142.1"/>
    <property type="molecule type" value="Genomic_DNA"/>
</dbReference>
<comment type="similarity">
    <text evidence="3">Belongs to the thymidine/pyrimidine-nucleoside phosphorylase family. Type 2 subfamily.</text>
</comment>
<feature type="binding site" evidence="3">
    <location>
        <begin position="196"/>
        <end position="201"/>
    </location>
    <ligand>
        <name>AMP</name>
        <dbReference type="ChEBI" id="CHEBI:456215"/>
    </ligand>
</feature>
<gene>
    <name evidence="5" type="primary">pdp</name>
    <name evidence="6" type="ORF">HNP94_001586</name>
    <name evidence="7" type="ORF">HNP96_001457</name>
    <name evidence="5" type="ORF">MMJJ_07310</name>
</gene>
<accession>A0A2L1C9V1</accession>
<comment type="catalytic activity">
    <reaction evidence="3">
        <text>AMP + phosphate = alpha-D-ribose 1,5-bisphosphate + adenine</text>
        <dbReference type="Rhea" id="RHEA:36975"/>
        <dbReference type="ChEBI" id="CHEBI:16708"/>
        <dbReference type="ChEBI" id="CHEBI:43474"/>
        <dbReference type="ChEBI" id="CHEBI:68688"/>
        <dbReference type="ChEBI" id="CHEBI:456215"/>
        <dbReference type="EC" id="2.4.2.57"/>
    </reaction>
</comment>
<dbReference type="GO" id="GO:0016208">
    <property type="term" value="F:AMP binding"/>
    <property type="evidence" value="ECO:0007669"/>
    <property type="project" value="UniProtKB-UniRule"/>
</dbReference>
<evidence type="ECO:0000313" key="5">
    <source>
        <dbReference type="EMBL" id="AVB76142.1"/>
    </source>
</evidence>
<dbReference type="Gene3D" id="3.40.1030.10">
    <property type="entry name" value="Nucleoside phosphorylase/phosphoribosyltransferase catalytic domain"/>
    <property type="match status" value="1"/>
</dbReference>
<dbReference type="PANTHER" id="PTHR10515">
    <property type="entry name" value="THYMIDINE PHOSPHORYLASE"/>
    <property type="match status" value="1"/>
</dbReference>
<evidence type="ECO:0000313" key="10">
    <source>
        <dbReference type="Proteomes" id="UP000590564"/>
    </source>
</evidence>
<dbReference type="EMBL" id="JACDUO010000002">
    <property type="protein sequence ID" value="MBA2864564.1"/>
    <property type="molecule type" value="Genomic_DNA"/>
</dbReference>
<dbReference type="HAMAP" id="MF_02132">
    <property type="entry name" value="AMP_phosphorylase"/>
    <property type="match status" value="1"/>
</dbReference>
<evidence type="ECO:0000313" key="7">
    <source>
        <dbReference type="EMBL" id="MBB6497414.1"/>
    </source>
</evidence>
<dbReference type="Gene3D" id="1.20.970.50">
    <property type="match status" value="1"/>
</dbReference>
<organism evidence="5 8">
    <name type="scientific">Methanococcus maripaludis</name>
    <name type="common">Methanococcus deltae</name>
    <dbReference type="NCBI Taxonomy" id="39152"/>
    <lineage>
        <taxon>Archaea</taxon>
        <taxon>Methanobacteriati</taxon>
        <taxon>Methanobacteriota</taxon>
        <taxon>Methanomada group</taxon>
        <taxon>Methanococci</taxon>
        <taxon>Methanococcales</taxon>
        <taxon>Methanococcaceae</taxon>
        <taxon>Methanococcus</taxon>
    </lineage>
</organism>
<dbReference type="KEGG" id="mmad:MMJJ_07310"/>
<dbReference type="Proteomes" id="UP000239462">
    <property type="component" value="Chromosome"/>
</dbReference>
<dbReference type="NCBIfam" id="TIGR03327">
    <property type="entry name" value="AMP_phos"/>
    <property type="match status" value="1"/>
</dbReference>
<dbReference type="Proteomes" id="UP000590564">
    <property type="component" value="Unassembled WGS sequence"/>
</dbReference>
<evidence type="ECO:0000259" key="4">
    <source>
        <dbReference type="SMART" id="SM00941"/>
    </source>
</evidence>
<evidence type="ECO:0000313" key="8">
    <source>
        <dbReference type="Proteomes" id="UP000239462"/>
    </source>
</evidence>
<dbReference type="InterPro" id="IPR035902">
    <property type="entry name" value="Nuc_phospho_transferase"/>
</dbReference>
<dbReference type="PANTHER" id="PTHR10515:SF0">
    <property type="entry name" value="THYMIDINE PHOSPHORYLASE"/>
    <property type="match status" value="1"/>
</dbReference>
<dbReference type="Pfam" id="PF00591">
    <property type="entry name" value="Glycos_transf_3"/>
    <property type="match status" value="1"/>
</dbReference>
<evidence type="ECO:0000256" key="1">
    <source>
        <dbReference type="ARBA" id="ARBA00022676"/>
    </source>
</evidence>
<dbReference type="SUPFAM" id="SSF54680">
    <property type="entry name" value="Pyrimidine nucleoside phosphorylase C-terminal domain"/>
    <property type="match status" value="1"/>
</dbReference>
<dbReference type="GO" id="GO:0046125">
    <property type="term" value="P:pyrimidine deoxyribonucleoside metabolic process"/>
    <property type="evidence" value="ECO:0007669"/>
    <property type="project" value="InterPro"/>
</dbReference>
<dbReference type="PROSITE" id="PS00647">
    <property type="entry name" value="THYMID_PHOSPHORYLASE"/>
    <property type="match status" value="1"/>
</dbReference>
<dbReference type="EMBL" id="JACHED010000003">
    <property type="protein sequence ID" value="MBB6497414.1"/>
    <property type="molecule type" value="Genomic_DNA"/>
</dbReference>
<dbReference type="InterPro" id="IPR013102">
    <property type="entry name" value="PYNP_C"/>
</dbReference>
<dbReference type="InterPro" id="IPR036320">
    <property type="entry name" value="Glycosyl_Trfase_fam3_N_dom_sf"/>
</dbReference>
<feature type="binding site" evidence="3">
    <location>
        <position position="170"/>
    </location>
    <ligand>
        <name>AMP</name>
        <dbReference type="ChEBI" id="CHEBI:456215"/>
    </ligand>
</feature>
<keyword evidence="2 3" id="KW-0808">Transferase</keyword>
<dbReference type="EC" id="2.4.2.57" evidence="3"/>
<sequence length="505" mass="54618">MLFLNAKFIDLDLGENAVIVNEEDLKGTSYYPQDRVLIESHAGSVIGNIYSTKTMVQKGEVGMLVSELAEISISDGEEVKLRHAEKPESVPFIKKKMDGQVLNPHEIRTIIDEIVSKKLSNIELSAFVSSTYINGMNMDEISEMTKRIAETGDMISWEKNLVVDIHSIGGVPGNKYALLSIPILAAAGITIPKTSSRAITSPAGTADVMEVLTNVELKEEEIKRIVKTTNGCLAWGGGVNLAPADDIIINVERPVSIDPQPQLLASVMAKKIATGIKYTVIDIPVGKGVKIKNEAEGAKLARKFIELGELLNIKVECVLTYGGQPLGRAIGPALEAKEAIEALQDPKNAPKSLIEKALSLAGILLELGGAAQIGEGQNLAWEMLESGRALEKFNQIIIEQGGTPKKPEEIELGEYIEEIIAPIDGYVTDISNTGITNVVKEAGAPRDKKAGLLLNSKIGNKVKKGDVLYTIYSGSEERLVSAVNLARRVYPVKVEGMLIERISKF</sequence>
<dbReference type="InterPro" id="IPR000053">
    <property type="entry name" value="Thymidine/pyrmidine_PPase"/>
</dbReference>
<reference evidence="5" key="2">
    <citation type="submission" date="2018-02" db="EMBL/GenBank/DDBJ databases">
        <title>Complete genome sequence of the Methanococcus maripaludis type strain JJ (DSM 2067), a model for selenoprotein synthesis in Archaea.</title>
        <authorList>
            <person name="Poehlein A."/>
            <person name="Heym D."/>
            <person name="Quitzke V."/>
            <person name="Fersch J."/>
            <person name="Daniel R."/>
            <person name="Rother M."/>
        </authorList>
    </citation>
    <scope>NUCLEOTIDE SEQUENCE [LARGE SCALE GENOMIC DNA]</scope>
    <source>
        <strain evidence="5">DSM 2067</strain>
    </source>
</reference>
<feature type="domain" description="Pyrimidine nucleoside phosphorylase C-terminal" evidence="4">
    <location>
        <begin position="426"/>
        <end position="493"/>
    </location>
</feature>
<dbReference type="NCBIfam" id="NF003338">
    <property type="entry name" value="PRK04350.1"/>
    <property type="match status" value="1"/>
</dbReference>
<dbReference type="GO" id="GO:0004645">
    <property type="term" value="F:1,4-alpha-oligoglucan phosphorylase activity"/>
    <property type="evidence" value="ECO:0007669"/>
    <property type="project" value="InterPro"/>
</dbReference>
<dbReference type="InterPro" id="IPR017872">
    <property type="entry name" value="Pyrmidine_PPase_CS"/>
</dbReference>
<dbReference type="RefSeq" id="WP_104837726.1">
    <property type="nucleotide sequence ID" value="NZ_CP026606.1"/>
</dbReference>
<evidence type="ECO:0000256" key="3">
    <source>
        <dbReference type="HAMAP-Rule" id="MF_02132"/>
    </source>
</evidence>
<dbReference type="InterPro" id="IPR017713">
    <property type="entry name" value="AMP_phosphorylase"/>
</dbReference>
<evidence type="ECO:0000313" key="9">
    <source>
        <dbReference type="Proteomes" id="UP000567099"/>
    </source>
</evidence>
<dbReference type="Gene3D" id="2.40.40.20">
    <property type="match status" value="1"/>
</dbReference>
<dbReference type="SMART" id="SM00941">
    <property type="entry name" value="PYNP_C"/>
    <property type="match status" value="1"/>
</dbReference>
<name>A0A2L1C9V1_METMI</name>
<dbReference type="GO" id="GO:0006206">
    <property type="term" value="P:pyrimidine nucleobase metabolic process"/>
    <property type="evidence" value="ECO:0007669"/>
    <property type="project" value="InterPro"/>
</dbReference>
<dbReference type="Pfam" id="PF02885">
    <property type="entry name" value="Glycos_trans_3N"/>
    <property type="match status" value="1"/>
</dbReference>
<dbReference type="InterPro" id="IPR036566">
    <property type="entry name" value="PYNP-like_C_sf"/>
</dbReference>
<comment type="catalytic activity">
    <reaction evidence="3">
        <text>CMP + phosphate = cytosine + alpha-D-ribose 1,5-bisphosphate</text>
        <dbReference type="Rhea" id="RHEA:36987"/>
        <dbReference type="ChEBI" id="CHEBI:16040"/>
        <dbReference type="ChEBI" id="CHEBI:43474"/>
        <dbReference type="ChEBI" id="CHEBI:60377"/>
        <dbReference type="ChEBI" id="CHEBI:68688"/>
        <dbReference type="EC" id="2.4.2.57"/>
    </reaction>
</comment>
<reference evidence="6 9" key="3">
    <citation type="submission" date="2020-07" db="EMBL/GenBank/DDBJ databases">
        <title>Genomic Encyclopedia of Type Strains, Phase IV (KMG-V): Genome sequencing to study the core and pangenomes of soil and plant-associated prokaryotes.</title>
        <authorList>
            <person name="Whitman W."/>
        </authorList>
    </citation>
    <scope>NUCLEOTIDE SEQUENCE [LARGE SCALE GENOMIC DNA]</scope>
    <source>
        <strain evidence="6 9">C13</strain>
        <strain evidence="7 10">D1</strain>
    </source>
</reference>
<comment type="function">
    <text evidence="3">Catalyzes the conversion of AMP and phosphate to adenine and ribose 1,5-bisphosphate (R15P). Exhibits phosphorylase activity toward CMP and UMP in addition to AMP. Functions in an archaeal AMP degradation pathway, together with R15P isomerase and RubisCO.</text>
</comment>
<dbReference type="GO" id="GO:0006196">
    <property type="term" value="P:AMP catabolic process"/>
    <property type="evidence" value="ECO:0007669"/>
    <property type="project" value="UniProtKB-UniRule"/>
</dbReference>
<dbReference type="InterPro" id="IPR017459">
    <property type="entry name" value="Glycosyl_Trfase_fam3_N_dom"/>
</dbReference>
<feature type="binding site" evidence="3">
    <location>
        <position position="205"/>
    </location>
    <ligand>
        <name>AMP</name>
        <dbReference type="ChEBI" id="CHEBI:456215"/>
    </ligand>
</feature>
<dbReference type="InterPro" id="IPR000312">
    <property type="entry name" value="Glycosyl_Trfase_fam3"/>
</dbReference>